<evidence type="ECO:0000256" key="5">
    <source>
        <dbReference type="ARBA" id="ARBA00022737"/>
    </source>
</evidence>
<dbReference type="PhylomeDB" id="A7SPL4"/>
<dbReference type="HOGENOM" id="CLU_015166_14_2_1"/>
<evidence type="ECO:0000313" key="13">
    <source>
        <dbReference type="Proteomes" id="UP000001593"/>
    </source>
</evidence>
<dbReference type="InParanoid" id="A7SPL4"/>
<protein>
    <submittedName>
        <fullName evidence="12">Uncharacterized protein</fullName>
    </submittedName>
</protein>
<evidence type="ECO:0000256" key="9">
    <source>
        <dbReference type="ARBA" id="ARBA00023136"/>
    </source>
</evidence>
<name>A7SPL4_NEMVE</name>
<keyword evidence="13" id="KW-1185">Reference proteome</keyword>
<dbReference type="Pfam" id="PF00153">
    <property type="entry name" value="Mito_carr"/>
    <property type="match status" value="3"/>
</dbReference>
<dbReference type="KEGG" id="nve:5505678"/>
<dbReference type="InterPro" id="IPR023395">
    <property type="entry name" value="MCP_dom_sf"/>
</dbReference>
<feature type="repeat" description="Solcar" evidence="10">
    <location>
        <begin position="6"/>
        <end position="105"/>
    </location>
</feature>
<keyword evidence="9 10" id="KW-0472">Membrane</keyword>
<keyword evidence="6" id="KW-0999">Mitochondrion inner membrane</keyword>
<keyword evidence="7" id="KW-1133">Transmembrane helix</keyword>
<reference evidence="12 13" key="1">
    <citation type="journal article" date="2007" name="Science">
        <title>Sea anemone genome reveals ancestral eumetazoan gene repertoire and genomic organization.</title>
        <authorList>
            <person name="Putnam N.H."/>
            <person name="Srivastava M."/>
            <person name="Hellsten U."/>
            <person name="Dirks B."/>
            <person name="Chapman J."/>
            <person name="Salamov A."/>
            <person name="Terry A."/>
            <person name="Shapiro H."/>
            <person name="Lindquist E."/>
            <person name="Kapitonov V.V."/>
            <person name="Jurka J."/>
            <person name="Genikhovich G."/>
            <person name="Grigoriev I.V."/>
            <person name="Lucas S.M."/>
            <person name="Steele R.E."/>
            <person name="Finnerty J.R."/>
            <person name="Technau U."/>
            <person name="Martindale M.Q."/>
            <person name="Rokhsar D.S."/>
        </authorList>
    </citation>
    <scope>NUCLEOTIDE SEQUENCE [LARGE SCALE GENOMIC DNA]</scope>
    <source>
        <strain evidence="13">CH2 X CH6</strain>
    </source>
</reference>
<evidence type="ECO:0000256" key="2">
    <source>
        <dbReference type="ARBA" id="ARBA00006375"/>
    </source>
</evidence>
<evidence type="ECO:0000256" key="7">
    <source>
        <dbReference type="ARBA" id="ARBA00022989"/>
    </source>
</evidence>
<comment type="similarity">
    <text evidence="2 11">Belongs to the mitochondrial carrier (TC 2.A.29) family.</text>
</comment>
<keyword evidence="3 11" id="KW-0813">Transport</keyword>
<accession>A7SPL4</accession>
<gene>
    <name evidence="12" type="ORF">NEMVEDRAFT_v1g230652</name>
</gene>
<dbReference type="EMBL" id="DS469735">
    <property type="protein sequence ID" value="EDO34326.1"/>
    <property type="molecule type" value="Genomic_DNA"/>
</dbReference>
<dbReference type="PROSITE" id="PS50920">
    <property type="entry name" value="SOLCAR"/>
    <property type="match status" value="3"/>
</dbReference>
<feature type="repeat" description="Solcar" evidence="10">
    <location>
        <begin position="114"/>
        <end position="202"/>
    </location>
</feature>
<dbReference type="PANTHER" id="PTHR45618">
    <property type="entry name" value="MITOCHONDRIAL DICARBOXYLATE CARRIER-RELATED"/>
    <property type="match status" value="1"/>
</dbReference>
<comment type="subcellular location">
    <subcellularLocation>
        <location evidence="1">Mitochondrion inner membrane</location>
        <topology evidence="1">Multi-pass membrane protein</topology>
    </subcellularLocation>
</comment>
<dbReference type="GO" id="GO:0005743">
    <property type="term" value="C:mitochondrial inner membrane"/>
    <property type="evidence" value="ECO:0007669"/>
    <property type="project" value="UniProtKB-SubCell"/>
</dbReference>
<evidence type="ECO:0000256" key="6">
    <source>
        <dbReference type="ARBA" id="ARBA00022792"/>
    </source>
</evidence>
<evidence type="ECO:0000256" key="11">
    <source>
        <dbReference type="RuleBase" id="RU000488"/>
    </source>
</evidence>
<evidence type="ECO:0000256" key="10">
    <source>
        <dbReference type="PROSITE-ProRule" id="PRU00282"/>
    </source>
</evidence>
<organism evidence="12 13">
    <name type="scientific">Nematostella vectensis</name>
    <name type="common">Starlet sea anemone</name>
    <dbReference type="NCBI Taxonomy" id="45351"/>
    <lineage>
        <taxon>Eukaryota</taxon>
        <taxon>Metazoa</taxon>
        <taxon>Cnidaria</taxon>
        <taxon>Anthozoa</taxon>
        <taxon>Hexacorallia</taxon>
        <taxon>Actiniaria</taxon>
        <taxon>Edwardsiidae</taxon>
        <taxon>Nematostella</taxon>
    </lineage>
</organism>
<evidence type="ECO:0000256" key="8">
    <source>
        <dbReference type="ARBA" id="ARBA00023128"/>
    </source>
</evidence>
<keyword evidence="8" id="KW-0496">Mitochondrion</keyword>
<proteinExistence type="inferred from homology"/>
<dbReference type="eggNOG" id="KOG0753">
    <property type="taxonomic scope" value="Eukaryota"/>
</dbReference>
<keyword evidence="4 10" id="KW-0812">Transmembrane</keyword>
<dbReference type="InterPro" id="IPR002067">
    <property type="entry name" value="MCP"/>
</dbReference>
<feature type="repeat" description="Solcar" evidence="10">
    <location>
        <begin position="211"/>
        <end position="302"/>
    </location>
</feature>
<evidence type="ECO:0000256" key="3">
    <source>
        <dbReference type="ARBA" id="ARBA00022448"/>
    </source>
</evidence>
<dbReference type="OMA" id="KIRFQAV"/>
<dbReference type="GO" id="GO:0022857">
    <property type="term" value="F:transmembrane transporter activity"/>
    <property type="evidence" value="ECO:0000318"/>
    <property type="project" value="GO_Central"/>
</dbReference>
<dbReference type="SUPFAM" id="SSF103506">
    <property type="entry name" value="Mitochondrial carrier"/>
    <property type="match status" value="1"/>
</dbReference>
<keyword evidence="5" id="KW-0677">Repeat</keyword>
<dbReference type="AlphaFoldDB" id="A7SPL4"/>
<dbReference type="InterPro" id="IPR050391">
    <property type="entry name" value="Mito_Metabolite_Transporter"/>
</dbReference>
<evidence type="ECO:0000313" key="12">
    <source>
        <dbReference type="EMBL" id="EDO34326.1"/>
    </source>
</evidence>
<dbReference type="Gene3D" id="1.50.40.10">
    <property type="entry name" value="Mitochondrial carrier domain"/>
    <property type="match status" value="1"/>
</dbReference>
<dbReference type="InterPro" id="IPR018108">
    <property type="entry name" value="MCP_transmembrane"/>
</dbReference>
<evidence type="ECO:0000256" key="1">
    <source>
        <dbReference type="ARBA" id="ARBA00004448"/>
    </source>
</evidence>
<dbReference type="Proteomes" id="UP000001593">
    <property type="component" value="Unassembled WGS sequence"/>
</dbReference>
<evidence type="ECO:0000256" key="4">
    <source>
        <dbReference type="ARBA" id="ARBA00022692"/>
    </source>
</evidence>
<dbReference type="OrthoDB" id="756301at2759"/>
<dbReference type="FunFam" id="1.50.40.10:FF:000062">
    <property type="entry name" value="mitochondrial uncoupling protein 3"/>
    <property type="match status" value="1"/>
</dbReference>
<sequence>MNPMFSEHVARFVLGGLSCMTATTVTNPIEVVKIRMQLDNELGSKHNSKDIFRERYYKGLIRTGLSRVYREEGVRGLYRGIFPALLRQAIYSSTRLGAYEPIKNLLGATDSTSAALWKKIVAGVSSGVIGSAIATPTDLVKIRFQAVKIGETIPYKNMFHAFYKIAKKEGFLGLWTGMKPTVKRAACISGTQIPTYDHTKHLLLNAELMREGVALHLASALVAGFVATCVASPVDIVRTRFMTQPKDTKGRPLVYQGTLDCIYKTVRHEGILALYKGFFPNWTRTGLDTIIIFFVYERLRRYAGLDPI</sequence>
<dbReference type="PRINTS" id="PR00926">
    <property type="entry name" value="MITOCARRIER"/>
</dbReference>